<protein>
    <recommendedName>
        <fullName evidence="1">VQ domain-containing protein</fullName>
    </recommendedName>
</protein>
<accession>A0A9D3UFK1</accession>
<dbReference type="InterPro" id="IPR008889">
    <property type="entry name" value="VQ"/>
</dbReference>
<gene>
    <name evidence="2" type="ORF">J1N35_041480</name>
</gene>
<feature type="domain" description="VQ" evidence="1">
    <location>
        <begin position="31"/>
        <end position="48"/>
    </location>
</feature>
<dbReference type="OrthoDB" id="780868at2759"/>
<evidence type="ECO:0000259" key="1">
    <source>
        <dbReference type="Pfam" id="PF05678"/>
    </source>
</evidence>
<reference evidence="2 3" key="1">
    <citation type="journal article" date="2021" name="Plant Biotechnol. J.">
        <title>Multi-omics assisted identification of the key and species-specific regulatory components of drought-tolerant mechanisms in Gossypium stocksii.</title>
        <authorList>
            <person name="Yu D."/>
            <person name="Ke L."/>
            <person name="Zhang D."/>
            <person name="Wu Y."/>
            <person name="Sun Y."/>
            <person name="Mei J."/>
            <person name="Sun J."/>
            <person name="Sun Y."/>
        </authorList>
    </citation>
    <scope>NUCLEOTIDE SEQUENCE [LARGE SCALE GENOMIC DNA]</scope>
    <source>
        <strain evidence="3">cv. E1</strain>
        <tissue evidence="2">Leaf</tissue>
    </source>
</reference>
<dbReference type="Proteomes" id="UP000828251">
    <property type="component" value="Unassembled WGS sequence"/>
</dbReference>
<evidence type="ECO:0000313" key="2">
    <source>
        <dbReference type="EMBL" id="KAH1039737.1"/>
    </source>
</evidence>
<dbReference type="EMBL" id="JAIQCV010000012">
    <property type="protein sequence ID" value="KAH1039737.1"/>
    <property type="molecule type" value="Genomic_DNA"/>
</dbReference>
<proteinExistence type="predicted"/>
<organism evidence="2 3">
    <name type="scientific">Gossypium stocksii</name>
    <dbReference type="NCBI Taxonomy" id="47602"/>
    <lineage>
        <taxon>Eukaryota</taxon>
        <taxon>Viridiplantae</taxon>
        <taxon>Streptophyta</taxon>
        <taxon>Embryophyta</taxon>
        <taxon>Tracheophyta</taxon>
        <taxon>Spermatophyta</taxon>
        <taxon>Magnoliopsida</taxon>
        <taxon>eudicotyledons</taxon>
        <taxon>Gunneridae</taxon>
        <taxon>Pentapetalae</taxon>
        <taxon>rosids</taxon>
        <taxon>malvids</taxon>
        <taxon>Malvales</taxon>
        <taxon>Malvaceae</taxon>
        <taxon>Malvoideae</taxon>
        <taxon>Gossypium</taxon>
    </lineage>
</organism>
<evidence type="ECO:0000313" key="3">
    <source>
        <dbReference type="Proteomes" id="UP000828251"/>
    </source>
</evidence>
<dbReference type="AlphaFoldDB" id="A0A9D3UFK1"/>
<name>A0A9D3UFK1_9ROSI</name>
<sequence>MAADTTQTLSHWKSLQVQTQVPCLQVLSNHFIKADVANFRQMVQQVTGVHFCNAQMSLSLILKPEHQRLGYLPTLDTSAFLLDQHQPSSRAISGSSSVLLQPLDVSFLLKLP</sequence>
<comment type="caution">
    <text evidence="2">The sequence shown here is derived from an EMBL/GenBank/DDBJ whole genome shotgun (WGS) entry which is preliminary data.</text>
</comment>
<keyword evidence="3" id="KW-1185">Reference proteome</keyword>
<dbReference type="Pfam" id="PF05678">
    <property type="entry name" value="VQ"/>
    <property type="match status" value="1"/>
</dbReference>